<name>A0A1M6W1X6_XYLRU</name>
<evidence type="ECO:0000256" key="1">
    <source>
        <dbReference type="SAM" id="Phobius"/>
    </source>
</evidence>
<keyword evidence="1" id="KW-0472">Membrane</keyword>
<feature type="signal peptide" evidence="2">
    <location>
        <begin position="1"/>
        <end position="20"/>
    </location>
</feature>
<accession>A0A1M6W1X6</accession>
<keyword evidence="1" id="KW-1133">Transmembrane helix</keyword>
<dbReference type="Gene3D" id="3.40.190.10">
    <property type="entry name" value="Periplasmic binding protein-like II"/>
    <property type="match status" value="2"/>
</dbReference>
<dbReference type="SMART" id="SM00062">
    <property type="entry name" value="PBPb"/>
    <property type="match status" value="1"/>
</dbReference>
<evidence type="ECO:0000259" key="3">
    <source>
        <dbReference type="SMART" id="SM00062"/>
    </source>
</evidence>
<keyword evidence="1" id="KW-0812">Transmembrane</keyword>
<dbReference type="EMBL" id="FRBD01000015">
    <property type="protein sequence ID" value="SHK87761.1"/>
    <property type="molecule type" value="Genomic_DNA"/>
</dbReference>
<sequence length="532" mass="61814">MLRLLIIILCFTLYLPTTKAQTGGQRYYTDENPLVFEHSYNLYPYSYINDEGKPEGYFIDIIDMLMKEMGIPYVIELKPQKEALKDLKAGKADLAIGLGDIYDEQFGHYGRITLTLLTQSIVTPRGKAVKVKNFSDLRNEKVTVQDSSMVHHLMVDYGWADNAIVSKEISEEIREINEKGEGQIVWNTPSLKWLIKHYQLNNLKISPVNMPHGECKFISNDPYILDMIERFYEYKYSEGKIKALEDKWFDEQPEPETEAQWHWYVAILGALLLLGAIVYLLIEVRQNRKATQTYHQMTQNLAKVAEHNKYRFWTYYVDEQKYIWRDENGNELFTCTPEEFAKRYNKKDYDLLKEAMDRLIRKNMDSHGHIESEEELELKARDEELGDERLHGFVVHLSVLSRNHHGKPTVIIGTKKDVTKEMAQKEKNQELSLRHLSLFYNNESGILLFDQKGYLQDANQKAGELLMWDIDQAVEKHVHINTILGASHQIKELSEADGMKGVMSCGAGVVDYQVKNIMNENNELIGLYVFCI</sequence>
<dbReference type="SUPFAM" id="SSF53850">
    <property type="entry name" value="Periplasmic binding protein-like II"/>
    <property type="match status" value="1"/>
</dbReference>
<organism evidence="4 5">
    <name type="scientific">Xylanibacter ruminicola</name>
    <name type="common">Prevotella ruminicola</name>
    <dbReference type="NCBI Taxonomy" id="839"/>
    <lineage>
        <taxon>Bacteria</taxon>
        <taxon>Pseudomonadati</taxon>
        <taxon>Bacteroidota</taxon>
        <taxon>Bacteroidia</taxon>
        <taxon>Bacteroidales</taxon>
        <taxon>Prevotellaceae</taxon>
        <taxon>Xylanibacter</taxon>
    </lineage>
</organism>
<feature type="transmembrane region" description="Helical" evidence="1">
    <location>
        <begin position="261"/>
        <end position="282"/>
    </location>
</feature>
<protein>
    <submittedName>
        <fullName evidence="4">ABC-type amino acid transport substrate-binding protein</fullName>
    </submittedName>
</protein>
<feature type="domain" description="Solute-binding protein family 3/N-terminal" evidence="3">
    <location>
        <begin position="33"/>
        <end position="252"/>
    </location>
</feature>
<evidence type="ECO:0000313" key="4">
    <source>
        <dbReference type="EMBL" id="SHK87761.1"/>
    </source>
</evidence>
<proteinExistence type="predicted"/>
<dbReference type="RefSeq" id="WP_073209118.1">
    <property type="nucleotide sequence ID" value="NZ_FRBD01000015.1"/>
</dbReference>
<dbReference type="InterPro" id="IPR001638">
    <property type="entry name" value="Solute-binding_3/MltF_N"/>
</dbReference>
<gene>
    <name evidence="4" type="ORF">SAMN05216463_1155</name>
</gene>
<keyword evidence="2" id="KW-0732">Signal</keyword>
<dbReference type="Pfam" id="PF00497">
    <property type="entry name" value="SBP_bac_3"/>
    <property type="match status" value="1"/>
</dbReference>
<feature type="chain" id="PRO_5013200895" evidence="2">
    <location>
        <begin position="21"/>
        <end position="532"/>
    </location>
</feature>
<reference evidence="4 5" key="1">
    <citation type="submission" date="2016-11" db="EMBL/GenBank/DDBJ databases">
        <authorList>
            <person name="Jaros S."/>
            <person name="Januszkiewicz K."/>
            <person name="Wedrychowicz H."/>
        </authorList>
    </citation>
    <scope>NUCLEOTIDE SEQUENCE [LARGE SCALE GENOMIC DNA]</scope>
    <source>
        <strain evidence="4 5">KHT3</strain>
    </source>
</reference>
<evidence type="ECO:0000313" key="5">
    <source>
        <dbReference type="Proteomes" id="UP000184130"/>
    </source>
</evidence>
<dbReference type="AlphaFoldDB" id="A0A1M6W1X6"/>
<dbReference type="OrthoDB" id="1108921at2"/>
<dbReference type="Proteomes" id="UP000184130">
    <property type="component" value="Unassembled WGS sequence"/>
</dbReference>
<evidence type="ECO:0000256" key="2">
    <source>
        <dbReference type="SAM" id="SignalP"/>
    </source>
</evidence>